<dbReference type="OrthoDB" id="7179992at2759"/>
<dbReference type="AlphaFoldDB" id="A0A232ESR0"/>
<evidence type="ECO:0000313" key="2">
    <source>
        <dbReference type="EMBL" id="OXU21336.1"/>
    </source>
</evidence>
<keyword evidence="1" id="KW-1133">Transmembrane helix</keyword>
<dbReference type="Proteomes" id="UP000215335">
    <property type="component" value="Unassembled WGS sequence"/>
</dbReference>
<name>A0A232ESR0_9HYME</name>
<accession>A0A232ESR0</accession>
<proteinExistence type="predicted"/>
<organism evidence="2 3">
    <name type="scientific">Trichomalopsis sarcophagae</name>
    <dbReference type="NCBI Taxonomy" id="543379"/>
    <lineage>
        <taxon>Eukaryota</taxon>
        <taxon>Metazoa</taxon>
        <taxon>Ecdysozoa</taxon>
        <taxon>Arthropoda</taxon>
        <taxon>Hexapoda</taxon>
        <taxon>Insecta</taxon>
        <taxon>Pterygota</taxon>
        <taxon>Neoptera</taxon>
        <taxon>Endopterygota</taxon>
        <taxon>Hymenoptera</taxon>
        <taxon>Apocrita</taxon>
        <taxon>Proctotrupomorpha</taxon>
        <taxon>Chalcidoidea</taxon>
        <taxon>Pteromalidae</taxon>
        <taxon>Pteromalinae</taxon>
        <taxon>Trichomalopsis</taxon>
    </lineage>
</organism>
<sequence>MSDAGKDLVFTIYSTSWYNEEPKIVSMKIFIIQKCQNIPAIHITGFMSGLGRKYLLLVNIINIMYSTFSYLTTLRTITRNEAQ</sequence>
<keyword evidence="1" id="KW-0812">Transmembrane</keyword>
<evidence type="ECO:0000256" key="1">
    <source>
        <dbReference type="SAM" id="Phobius"/>
    </source>
</evidence>
<keyword evidence="3" id="KW-1185">Reference proteome</keyword>
<feature type="transmembrane region" description="Helical" evidence="1">
    <location>
        <begin position="54"/>
        <end position="74"/>
    </location>
</feature>
<keyword evidence="1" id="KW-0472">Membrane</keyword>
<gene>
    <name evidence="2" type="ORF">TSAR_003963</name>
</gene>
<reference evidence="2 3" key="1">
    <citation type="journal article" date="2017" name="Curr. Biol.">
        <title>The Evolution of Venom by Co-option of Single-Copy Genes.</title>
        <authorList>
            <person name="Martinson E.O."/>
            <person name="Mrinalini"/>
            <person name="Kelkar Y.D."/>
            <person name="Chang C.H."/>
            <person name="Werren J.H."/>
        </authorList>
    </citation>
    <scope>NUCLEOTIDE SEQUENCE [LARGE SCALE GENOMIC DNA]</scope>
    <source>
        <strain evidence="2 3">Alberta</strain>
        <tissue evidence="2">Whole body</tissue>
    </source>
</reference>
<evidence type="ECO:0000313" key="3">
    <source>
        <dbReference type="Proteomes" id="UP000215335"/>
    </source>
</evidence>
<protein>
    <recommendedName>
        <fullName evidence="4">Odorant receptor</fullName>
    </recommendedName>
</protein>
<dbReference type="EMBL" id="NNAY01002414">
    <property type="protein sequence ID" value="OXU21336.1"/>
    <property type="molecule type" value="Genomic_DNA"/>
</dbReference>
<comment type="caution">
    <text evidence="2">The sequence shown here is derived from an EMBL/GenBank/DDBJ whole genome shotgun (WGS) entry which is preliminary data.</text>
</comment>
<evidence type="ECO:0008006" key="4">
    <source>
        <dbReference type="Google" id="ProtNLM"/>
    </source>
</evidence>